<evidence type="ECO:0000313" key="1">
    <source>
        <dbReference type="EMBL" id="RKF17686.1"/>
    </source>
</evidence>
<sequence>MYPLRSAIDLHGKLIDRDTRRARLLAARRRPVGGINRKGILSGHWDAGDVVGAFRNGKGSFVQNGPPTFPPGAE</sequence>
<dbReference type="Proteomes" id="UP000284395">
    <property type="component" value="Unassembled WGS sequence"/>
</dbReference>
<dbReference type="OrthoDB" id="7477615at2"/>
<name>A0A420EAH6_9SPHN</name>
<dbReference type="EMBL" id="RAPF01000012">
    <property type="protein sequence ID" value="RKF17686.1"/>
    <property type="molecule type" value="Genomic_DNA"/>
</dbReference>
<dbReference type="AlphaFoldDB" id="A0A420EAH6"/>
<proteinExistence type="predicted"/>
<keyword evidence="2" id="KW-1185">Reference proteome</keyword>
<dbReference type="RefSeq" id="WP_120325839.1">
    <property type="nucleotide sequence ID" value="NZ_RAPF01000012.1"/>
</dbReference>
<organism evidence="1 2">
    <name type="scientific">Altericroceibacterium spongiae</name>
    <dbReference type="NCBI Taxonomy" id="2320269"/>
    <lineage>
        <taxon>Bacteria</taxon>
        <taxon>Pseudomonadati</taxon>
        <taxon>Pseudomonadota</taxon>
        <taxon>Alphaproteobacteria</taxon>
        <taxon>Sphingomonadales</taxon>
        <taxon>Erythrobacteraceae</taxon>
        <taxon>Altericroceibacterium</taxon>
    </lineage>
</organism>
<protein>
    <submittedName>
        <fullName evidence="1">Uncharacterized protein</fullName>
    </submittedName>
</protein>
<reference evidence="1 2" key="1">
    <citation type="submission" date="2018-09" db="EMBL/GenBank/DDBJ databases">
        <title>Altererythrobacter spongiae sp. nov., isolated from a marine sponge.</title>
        <authorList>
            <person name="Zhuang L."/>
            <person name="Luo L."/>
        </authorList>
    </citation>
    <scope>NUCLEOTIDE SEQUENCE [LARGE SCALE GENOMIC DNA]</scope>
    <source>
        <strain evidence="1 2">HN-Y73</strain>
    </source>
</reference>
<accession>A0A420EAH6</accession>
<comment type="caution">
    <text evidence="1">The sequence shown here is derived from an EMBL/GenBank/DDBJ whole genome shotgun (WGS) entry which is preliminary data.</text>
</comment>
<gene>
    <name evidence="1" type="ORF">D6851_15610</name>
</gene>
<evidence type="ECO:0000313" key="2">
    <source>
        <dbReference type="Proteomes" id="UP000284395"/>
    </source>
</evidence>